<evidence type="ECO:0000313" key="2">
    <source>
        <dbReference type="EMBL" id="MDQ1124878.1"/>
    </source>
</evidence>
<dbReference type="Proteomes" id="UP001226691">
    <property type="component" value="Unassembled WGS sequence"/>
</dbReference>
<protein>
    <submittedName>
        <fullName evidence="2">Uncharacterized protein</fullName>
    </submittedName>
</protein>
<dbReference type="EMBL" id="JAUTBF010000001">
    <property type="protein sequence ID" value="MDQ1124878.1"/>
    <property type="molecule type" value="Genomic_DNA"/>
</dbReference>
<keyword evidence="1" id="KW-1133">Transmembrane helix</keyword>
<keyword evidence="1" id="KW-0472">Membrane</keyword>
<proteinExistence type="predicted"/>
<dbReference type="RefSeq" id="WP_307486733.1">
    <property type="nucleotide sequence ID" value="NZ_JAUTBF010000001.1"/>
</dbReference>
<sequence length="213" mass="22948">MTAQKKYDLRPLFRVNFVDPERSRGRAAAAALVQFGVPIVAGVGLGLWVSWGLDIQNGVSVALPASSLLVGAMFGAFVFLTNLRVKLAESATFAFRNDLQRYVGAAAAACLYLALICIVFAGMLALVGSLPGLRTPDVTPWVVGALFAVAVHIGLILATVIRRLFIIYVDMFAADFNARVPQSGEAPVTQASENTPRGILIEPTRRSRKLFRE</sequence>
<name>A0ABU0TYZ4_MICTR</name>
<reference evidence="2 3" key="1">
    <citation type="submission" date="2023-07" db="EMBL/GenBank/DDBJ databases">
        <title>Functional and genomic diversity of the sorghum phyllosphere microbiome.</title>
        <authorList>
            <person name="Shade A."/>
        </authorList>
    </citation>
    <scope>NUCLEOTIDE SEQUENCE [LARGE SCALE GENOMIC DNA]</scope>
    <source>
        <strain evidence="2 3">SORGH_AS_1207</strain>
    </source>
</reference>
<keyword evidence="1" id="KW-0812">Transmembrane</keyword>
<evidence type="ECO:0000256" key="1">
    <source>
        <dbReference type="SAM" id="Phobius"/>
    </source>
</evidence>
<feature type="transmembrane region" description="Helical" evidence="1">
    <location>
        <begin position="102"/>
        <end position="126"/>
    </location>
</feature>
<organism evidence="2 3">
    <name type="scientific">Microbacterium trichothecenolyticum</name>
    <name type="common">Aureobacterium trichothecenolyticum</name>
    <dbReference type="NCBI Taxonomy" id="69370"/>
    <lineage>
        <taxon>Bacteria</taxon>
        <taxon>Bacillati</taxon>
        <taxon>Actinomycetota</taxon>
        <taxon>Actinomycetes</taxon>
        <taxon>Micrococcales</taxon>
        <taxon>Microbacteriaceae</taxon>
        <taxon>Microbacterium</taxon>
    </lineage>
</organism>
<evidence type="ECO:0000313" key="3">
    <source>
        <dbReference type="Proteomes" id="UP001226691"/>
    </source>
</evidence>
<comment type="caution">
    <text evidence="2">The sequence shown here is derived from an EMBL/GenBank/DDBJ whole genome shotgun (WGS) entry which is preliminary data.</text>
</comment>
<feature type="transmembrane region" description="Helical" evidence="1">
    <location>
        <begin position="61"/>
        <end position="81"/>
    </location>
</feature>
<accession>A0ABU0TYZ4</accession>
<keyword evidence="3" id="KW-1185">Reference proteome</keyword>
<gene>
    <name evidence="2" type="ORF">QE412_003451</name>
</gene>
<feature type="transmembrane region" description="Helical" evidence="1">
    <location>
        <begin position="138"/>
        <end position="161"/>
    </location>
</feature>
<feature type="transmembrane region" description="Helical" evidence="1">
    <location>
        <begin position="27"/>
        <end position="49"/>
    </location>
</feature>